<protein>
    <submittedName>
        <fullName evidence="5">Glyco_hydro_38C domain-containing protein</fullName>
    </submittedName>
</protein>
<dbReference type="InterPro" id="IPR011682">
    <property type="entry name" value="Glyco_hydro_38_C"/>
</dbReference>
<dbReference type="Proteomes" id="UP000038040">
    <property type="component" value="Unplaced"/>
</dbReference>
<gene>
    <name evidence="2" type="ORF">DME_LOCUS10139</name>
</gene>
<dbReference type="AlphaFoldDB" id="A0A158Q5L5"/>
<dbReference type="STRING" id="318479.A0A158Q5L5"/>
<dbReference type="OrthoDB" id="2016903at2759"/>
<name>A0A158Q5L5_DRAME</name>
<dbReference type="Pfam" id="PF07748">
    <property type="entry name" value="Glyco_hydro_38C"/>
    <property type="match status" value="1"/>
</dbReference>
<organism evidence="3 5">
    <name type="scientific">Dracunculus medinensis</name>
    <name type="common">Guinea worm</name>
    <dbReference type="NCBI Taxonomy" id="318479"/>
    <lineage>
        <taxon>Eukaryota</taxon>
        <taxon>Metazoa</taxon>
        <taxon>Ecdysozoa</taxon>
        <taxon>Nematoda</taxon>
        <taxon>Chromadorea</taxon>
        <taxon>Rhabditida</taxon>
        <taxon>Spirurina</taxon>
        <taxon>Dracunculoidea</taxon>
        <taxon>Dracunculidae</taxon>
        <taxon>Dracunculus</taxon>
    </lineage>
</organism>
<evidence type="ECO:0000313" key="3">
    <source>
        <dbReference type="Proteomes" id="UP000038040"/>
    </source>
</evidence>
<dbReference type="GO" id="GO:0004559">
    <property type="term" value="F:alpha-mannosidase activity"/>
    <property type="evidence" value="ECO:0007669"/>
    <property type="project" value="InterPro"/>
</dbReference>
<dbReference type="GO" id="GO:0006013">
    <property type="term" value="P:mannose metabolic process"/>
    <property type="evidence" value="ECO:0007669"/>
    <property type="project" value="InterPro"/>
</dbReference>
<dbReference type="SUPFAM" id="SSF74650">
    <property type="entry name" value="Galactose mutarotase-like"/>
    <property type="match status" value="1"/>
</dbReference>
<sequence>MWRSPIHGDYQFWLGYTSNYSFSDYRPPRNQIGTAKENVTKDYKYRLSKGLDQAEVCEKFLSFNVRPVMDYFQEVINKALTKIVRIGNGTIKFPEQVICRLINESICDITRKYSNFAIIVLNGNTRPYQSVIRVPYYHKCASVFDQKGKILPFQMNEVFIKSEQAATYELLIPVEIPAMGFATIFVVQKTNLINEMRCFKKSTSSPKLSFSQKTELKLKINENSFRIKNKFIELEFDTRGYLSSIQNLESGSISVLKQEFLIYHGTGISNTTNQPSGAYIFRPNGTISFPIASNITYNVVEGEMVSEVRQILNPWVTQIIRLYKTRPFVEFEWTVGPIPKEKADLKQSRLRDPEKSSFYEQSAIYIMECYRTCVADL</sequence>
<dbReference type="EMBL" id="UYYG01001203">
    <property type="protein sequence ID" value="VDN60166.1"/>
    <property type="molecule type" value="Genomic_DNA"/>
</dbReference>
<accession>A0A158Q5L5</accession>
<dbReference type="GO" id="GO:0005764">
    <property type="term" value="C:lysosome"/>
    <property type="evidence" value="ECO:0007669"/>
    <property type="project" value="TreeGrafter"/>
</dbReference>
<evidence type="ECO:0000313" key="5">
    <source>
        <dbReference type="WBParaSite" id="DME_0000770501-mRNA-1"/>
    </source>
</evidence>
<dbReference type="InterPro" id="IPR011013">
    <property type="entry name" value="Gal_mutarotase_sf_dom"/>
</dbReference>
<evidence type="ECO:0000313" key="4">
    <source>
        <dbReference type="Proteomes" id="UP000274756"/>
    </source>
</evidence>
<dbReference type="Gene3D" id="2.70.98.30">
    <property type="entry name" value="Golgi alpha-mannosidase II, domain 4"/>
    <property type="match status" value="1"/>
</dbReference>
<reference evidence="5" key="1">
    <citation type="submission" date="2016-04" db="UniProtKB">
        <authorList>
            <consortium name="WormBaseParasite"/>
        </authorList>
    </citation>
    <scope>IDENTIFICATION</scope>
</reference>
<evidence type="ECO:0000313" key="2">
    <source>
        <dbReference type="EMBL" id="VDN60166.1"/>
    </source>
</evidence>
<dbReference type="PANTHER" id="PTHR11607">
    <property type="entry name" value="ALPHA-MANNOSIDASE"/>
    <property type="match status" value="1"/>
</dbReference>
<dbReference type="InterPro" id="IPR013780">
    <property type="entry name" value="Glyco_hydro_b"/>
</dbReference>
<dbReference type="WBParaSite" id="DME_0000770501-mRNA-1">
    <property type="protein sequence ID" value="DME_0000770501-mRNA-1"/>
    <property type="gene ID" value="DME_0000770501"/>
</dbReference>
<dbReference type="Gene3D" id="2.60.40.1180">
    <property type="entry name" value="Golgi alpha-mannosidase II"/>
    <property type="match status" value="1"/>
</dbReference>
<feature type="domain" description="Glycosyl hydrolase family 38 C-terminal" evidence="1">
    <location>
        <begin position="227"/>
        <end position="335"/>
    </location>
</feature>
<proteinExistence type="predicted"/>
<dbReference type="GO" id="GO:0030246">
    <property type="term" value="F:carbohydrate binding"/>
    <property type="evidence" value="ECO:0007669"/>
    <property type="project" value="InterPro"/>
</dbReference>
<reference evidence="2 4" key="2">
    <citation type="submission" date="2018-11" db="EMBL/GenBank/DDBJ databases">
        <authorList>
            <consortium name="Pathogen Informatics"/>
        </authorList>
    </citation>
    <scope>NUCLEOTIDE SEQUENCE [LARGE SCALE GENOMIC DNA]</scope>
</reference>
<dbReference type="Proteomes" id="UP000274756">
    <property type="component" value="Unassembled WGS sequence"/>
</dbReference>
<dbReference type="InterPro" id="IPR050843">
    <property type="entry name" value="Glycosyl_Hydrlase_38"/>
</dbReference>
<dbReference type="PANTHER" id="PTHR11607:SF3">
    <property type="entry name" value="LYSOSOMAL ALPHA-MANNOSIDASE"/>
    <property type="match status" value="1"/>
</dbReference>
<evidence type="ECO:0000259" key="1">
    <source>
        <dbReference type="Pfam" id="PF07748"/>
    </source>
</evidence>
<keyword evidence="4" id="KW-1185">Reference proteome</keyword>